<dbReference type="SMART" id="SM00256">
    <property type="entry name" value="FBOX"/>
    <property type="match status" value="1"/>
</dbReference>
<dbReference type="GO" id="GO:0043130">
    <property type="term" value="F:ubiquitin binding"/>
    <property type="evidence" value="ECO:0007669"/>
    <property type="project" value="TreeGrafter"/>
</dbReference>
<dbReference type="EMBL" id="CAJFCW020000005">
    <property type="protein sequence ID" value="CAG9122242.1"/>
    <property type="molecule type" value="Genomic_DNA"/>
</dbReference>
<dbReference type="InterPro" id="IPR036047">
    <property type="entry name" value="F-box-like_dom_sf"/>
</dbReference>
<dbReference type="InterPro" id="IPR019775">
    <property type="entry name" value="WD40_repeat_CS"/>
</dbReference>
<evidence type="ECO:0000256" key="1">
    <source>
        <dbReference type="ARBA" id="ARBA00022574"/>
    </source>
</evidence>
<dbReference type="GO" id="GO:0010992">
    <property type="term" value="P:ubiquitin recycling"/>
    <property type="evidence" value="ECO:0007669"/>
    <property type="project" value="TreeGrafter"/>
</dbReference>
<dbReference type="CDD" id="cd00200">
    <property type="entry name" value="WD40"/>
    <property type="match status" value="1"/>
</dbReference>
<feature type="compositionally biased region" description="Polar residues" evidence="4">
    <location>
        <begin position="42"/>
        <end position="70"/>
    </location>
</feature>
<dbReference type="Gene3D" id="2.130.10.10">
    <property type="entry name" value="YVTN repeat-like/Quinoprotein amine dehydrogenase"/>
    <property type="match status" value="1"/>
</dbReference>
<dbReference type="GO" id="GO:0043161">
    <property type="term" value="P:proteasome-mediated ubiquitin-dependent protein catabolic process"/>
    <property type="evidence" value="ECO:0007669"/>
    <property type="project" value="TreeGrafter"/>
</dbReference>
<dbReference type="InterPro" id="IPR036322">
    <property type="entry name" value="WD40_repeat_dom_sf"/>
</dbReference>
<keyword evidence="7" id="KW-1185">Reference proteome</keyword>
<protein>
    <recommendedName>
        <fullName evidence="5">F-box domain-containing protein</fullName>
    </recommendedName>
</protein>
<proteinExistence type="predicted"/>
<feature type="domain" description="F-box" evidence="5">
    <location>
        <begin position="119"/>
        <end position="165"/>
    </location>
</feature>
<name>A0A811LG53_9BILA</name>
<dbReference type="PANTHER" id="PTHR19849:SF1">
    <property type="entry name" value="F-BOX_WD REPEAT-CONTAINING PROTEIN 7"/>
    <property type="match status" value="1"/>
</dbReference>
<evidence type="ECO:0000256" key="4">
    <source>
        <dbReference type="SAM" id="MobiDB-lite"/>
    </source>
</evidence>
<feature type="repeat" description="WD" evidence="3">
    <location>
        <begin position="337"/>
        <end position="376"/>
    </location>
</feature>
<organism evidence="6 7">
    <name type="scientific">Bursaphelenchus okinawaensis</name>
    <dbReference type="NCBI Taxonomy" id="465554"/>
    <lineage>
        <taxon>Eukaryota</taxon>
        <taxon>Metazoa</taxon>
        <taxon>Ecdysozoa</taxon>
        <taxon>Nematoda</taxon>
        <taxon>Chromadorea</taxon>
        <taxon>Rhabditida</taxon>
        <taxon>Tylenchina</taxon>
        <taxon>Tylenchomorpha</taxon>
        <taxon>Aphelenchoidea</taxon>
        <taxon>Aphelenchoididae</taxon>
        <taxon>Bursaphelenchus</taxon>
    </lineage>
</organism>
<dbReference type="Gene3D" id="1.20.1280.50">
    <property type="match status" value="1"/>
</dbReference>
<dbReference type="PROSITE" id="PS50082">
    <property type="entry name" value="WD_REPEATS_2"/>
    <property type="match status" value="6"/>
</dbReference>
<dbReference type="InterPro" id="IPR020472">
    <property type="entry name" value="WD40_PAC1"/>
</dbReference>
<feature type="repeat" description="WD" evidence="3">
    <location>
        <begin position="459"/>
        <end position="498"/>
    </location>
</feature>
<dbReference type="SUPFAM" id="SSF81383">
    <property type="entry name" value="F-box domain"/>
    <property type="match status" value="1"/>
</dbReference>
<dbReference type="PROSITE" id="PS00678">
    <property type="entry name" value="WD_REPEATS_1"/>
    <property type="match status" value="5"/>
</dbReference>
<keyword evidence="2" id="KW-0677">Repeat</keyword>
<dbReference type="Proteomes" id="UP000614601">
    <property type="component" value="Unassembled WGS sequence"/>
</dbReference>
<dbReference type="EMBL" id="CAJFDH010000005">
    <property type="protein sequence ID" value="CAD5226489.1"/>
    <property type="molecule type" value="Genomic_DNA"/>
</dbReference>
<dbReference type="OrthoDB" id="5853810at2759"/>
<dbReference type="Proteomes" id="UP000783686">
    <property type="component" value="Unassembled WGS sequence"/>
</dbReference>
<dbReference type="SUPFAM" id="SSF50978">
    <property type="entry name" value="WD40 repeat-like"/>
    <property type="match status" value="1"/>
</dbReference>
<dbReference type="Pfam" id="PF12937">
    <property type="entry name" value="F-box-like"/>
    <property type="match status" value="1"/>
</dbReference>
<keyword evidence="1 3" id="KW-0853">WD repeat</keyword>
<dbReference type="SMART" id="SM00320">
    <property type="entry name" value="WD40"/>
    <property type="match status" value="7"/>
</dbReference>
<sequence>MNRKKNGRRTVTTRAEKPAKTIIKKLKRSASEMDSEADLELNTANNELDSQCGPSGTGLNAESSSIEQKSTSVDTEKWLRGFEAMSKESQLLALTELVNSCRPAHLRHIHKVVEPLLQKDIISLLPKEISHLILNYLTAEDLYKASMICRRWRVLCEDNVLWREKCIENNIIPPNTPPNLAHRSSWEIAEDNLLNPQNGRLNFWETGRVVSNRDSEPNTENECFKRAYWKAVYLRNNRIYRNWMQNKPTAQCHLAGHDDHVITGMQVKGDLIATSSDDTTVRIWSISRAKCMHVLQGHGGGVWSMILTDDGKKVISGSTDRTARVWNTETGEQIHCLQGHTSTVRCMAMKGNRLVTGSRDCTARLWNLDTGEFISVLVAHYAAIRCVEYDGKHIITGSYDHKIAIFNAETCERTQILIGHQNRVYSLLLDKEKGLLFSGSLDQTIRVWNVNDGTCIHTLVGHNSLTSAMQLRNGYLISGNADHSIRVWNVEDGTCVHILTGQNSHTAAVTGLQFIRDDLIVSSSDDGIVKLWNIKTGIFICNLVQLQPLGGCVWRVEATSTCLVCAVGSRNQAEDTKLIIVDFDAPYP</sequence>
<feature type="repeat" description="WD" evidence="3">
    <location>
        <begin position="417"/>
        <end position="458"/>
    </location>
</feature>
<dbReference type="PROSITE" id="PS50294">
    <property type="entry name" value="WD_REPEATS_REGION"/>
    <property type="match status" value="5"/>
</dbReference>
<dbReference type="GO" id="GO:0005737">
    <property type="term" value="C:cytoplasm"/>
    <property type="evidence" value="ECO:0007669"/>
    <property type="project" value="TreeGrafter"/>
</dbReference>
<dbReference type="PRINTS" id="PR00320">
    <property type="entry name" value="GPROTEINBRPT"/>
</dbReference>
<accession>A0A811LG53</accession>
<comment type="caution">
    <text evidence="6">The sequence shown here is derived from an EMBL/GenBank/DDBJ whole genome shotgun (WGS) entry which is preliminary data.</text>
</comment>
<dbReference type="Pfam" id="PF00400">
    <property type="entry name" value="WD40"/>
    <property type="match status" value="7"/>
</dbReference>
<evidence type="ECO:0000259" key="5">
    <source>
        <dbReference type="PROSITE" id="PS50181"/>
    </source>
</evidence>
<feature type="repeat" description="WD" evidence="3">
    <location>
        <begin position="295"/>
        <end position="336"/>
    </location>
</feature>
<gene>
    <name evidence="6" type="ORF">BOKJ2_LOCUS12098</name>
</gene>
<feature type="region of interest" description="Disordered" evidence="4">
    <location>
        <begin position="26"/>
        <end position="70"/>
    </location>
</feature>
<feature type="repeat" description="WD" evidence="3">
    <location>
        <begin position="502"/>
        <end position="537"/>
    </location>
</feature>
<feature type="repeat" description="WD" evidence="3">
    <location>
        <begin position="269"/>
        <end position="294"/>
    </location>
</feature>
<evidence type="ECO:0000256" key="3">
    <source>
        <dbReference type="PROSITE-ProRule" id="PRU00221"/>
    </source>
</evidence>
<dbReference type="InterPro" id="IPR015943">
    <property type="entry name" value="WD40/YVTN_repeat-like_dom_sf"/>
</dbReference>
<reference evidence="6" key="1">
    <citation type="submission" date="2020-09" db="EMBL/GenBank/DDBJ databases">
        <authorList>
            <person name="Kikuchi T."/>
        </authorList>
    </citation>
    <scope>NUCLEOTIDE SEQUENCE</scope>
    <source>
        <strain evidence="6">SH1</strain>
    </source>
</reference>
<dbReference type="PROSITE" id="PS50181">
    <property type="entry name" value="FBOX"/>
    <property type="match status" value="1"/>
</dbReference>
<dbReference type="GO" id="GO:0005634">
    <property type="term" value="C:nucleus"/>
    <property type="evidence" value="ECO:0007669"/>
    <property type="project" value="TreeGrafter"/>
</dbReference>
<dbReference type="PANTHER" id="PTHR19849">
    <property type="entry name" value="PHOSPHOLIPASE A-2-ACTIVATING PROTEIN"/>
    <property type="match status" value="1"/>
</dbReference>
<evidence type="ECO:0000313" key="6">
    <source>
        <dbReference type="EMBL" id="CAD5226489.1"/>
    </source>
</evidence>
<dbReference type="AlphaFoldDB" id="A0A811LG53"/>
<evidence type="ECO:0000313" key="7">
    <source>
        <dbReference type="Proteomes" id="UP000614601"/>
    </source>
</evidence>
<dbReference type="InterPro" id="IPR001810">
    <property type="entry name" value="F-box_dom"/>
</dbReference>
<dbReference type="InterPro" id="IPR001680">
    <property type="entry name" value="WD40_rpt"/>
</dbReference>
<evidence type="ECO:0000256" key="2">
    <source>
        <dbReference type="ARBA" id="ARBA00022737"/>
    </source>
</evidence>